<evidence type="ECO:0000313" key="2">
    <source>
        <dbReference type="EMBL" id="CAF1654130.1"/>
    </source>
</evidence>
<dbReference type="InterPro" id="IPR011042">
    <property type="entry name" value="6-blade_b-propeller_TolB-like"/>
</dbReference>
<dbReference type="PANTHER" id="PTHR21301:SF10">
    <property type="entry name" value="REVERSE TRANSCRIPTASE DOMAIN-CONTAINING PROTEIN"/>
    <property type="match status" value="1"/>
</dbReference>
<comment type="caution">
    <text evidence="2">The sequence shown here is derived from an EMBL/GenBank/DDBJ whole genome shotgun (WGS) entry which is preliminary data.</text>
</comment>
<accession>A0A816F2J1</accession>
<dbReference type="EMBL" id="CAJNOR010010473">
    <property type="protein sequence ID" value="CAF1654130.1"/>
    <property type="molecule type" value="Genomic_DNA"/>
</dbReference>
<evidence type="ECO:0000313" key="3">
    <source>
        <dbReference type="Proteomes" id="UP000663828"/>
    </source>
</evidence>
<dbReference type="PANTHER" id="PTHR21301">
    <property type="entry name" value="REVERSE TRANSCRIPTASE"/>
    <property type="match status" value="1"/>
</dbReference>
<dbReference type="InterPro" id="IPR058912">
    <property type="entry name" value="HTH_animal"/>
</dbReference>
<feature type="domain" description="Helix-turn-helix" evidence="1">
    <location>
        <begin position="313"/>
        <end position="371"/>
    </location>
</feature>
<dbReference type="Pfam" id="PF26215">
    <property type="entry name" value="HTH_animal"/>
    <property type="match status" value="1"/>
</dbReference>
<dbReference type="SUPFAM" id="SSF63825">
    <property type="entry name" value="YWTD domain"/>
    <property type="match status" value="1"/>
</dbReference>
<name>A0A816F2J1_ADIRI</name>
<sequence length="454" mass="52581">YVADSINNRIQLFRFGEAKGKTVAGAFSYEITISLSAPMAAALDCEKYLFIADFWNDRIIGSRPNGFRRLLRCNREENEASQLKEPVLLHYDVNGNLFVSVSNDMEIRKFHLKDDSCGNVPSITQAMYSSTLTHNYEIFSRELYDFSQAYYYEAIQVNVSKNGFYILTGNSSIGLDGFMYKDHFHRFDLLKNLIACNITYQQTTGGAMGSSFTLTLANIFMWNWQKEFVRQHDVTGDLFGSILYKYIDDIFMTWNRSERELRKLLHGASRRHSNIQLDYKIGRSLPFLDVLLTNNNGILSTSVYHKPSAQPDLVPFSFDHHPYVHANVIRTVLGRAIQYSSDMKTFNYENSQIELMLLYNGYSSSYIEEQFYKYLLGYTNTNSFTPAVTEMTQIFILRQKILDKSKNTPVMAAKMLVGNRNRPDNKKQLIYKRPTQYLLTNTPMRMKRLKYSSV</sequence>
<evidence type="ECO:0000259" key="1">
    <source>
        <dbReference type="Pfam" id="PF26215"/>
    </source>
</evidence>
<dbReference type="AlphaFoldDB" id="A0A816F2J1"/>
<gene>
    <name evidence="2" type="ORF">XAT740_LOCUS55579</name>
</gene>
<protein>
    <recommendedName>
        <fullName evidence="1">Helix-turn-helix domain-containing protein</fullName>
    </recommendedName>
</protein>
<reference evidence="2" key="1">
    <citation type="submission" date="2021-02" db="EMBL/GenBank/DDBJ databases">
        <authorList>
            <person name="Nowell W R."/>
        </authorList>
    </citation>
    <scope>NUCLEOTIDE SEQUENCE</scope>
</reference>
<keyword evidence="3" id="KW-1185">Reference proteome</keyword>
<feature type="non-terminal residue" evidence="2">
    <location>
        <position position="1"/>
    </location>
</feature>
<proteinExistence type="predicted"/>
<dbReference type="Gene3D" id="2.120.10.30">
    <property type="entry name" value="TolB, C-terminal domain"/>
    <property type="match status" value="1"/>
</dbReference>
<organism evidence="2 3">
    <name type="scientific">Adineta ricciae</name>
    <name type="common">Rotifer</name>
    <dbReference type="NCBI Taxonomy" id="249248"/>
    <lineage>
        <taxon>Eukaryota</taxon>
        <taxon>Metazoa</taxon>
        <taxon>Spiralia</taxon>
        <taxon>Gnathifera</taxon>
        <taxon>Rotifera</taxon>
        <taxon>Eurotatoria</taxon>
        <taxon>Bdelloidea</taxon>
        <taxon>Adinetida</taxon>
        <taxon>Adinetidae</taxon>
        <taxon>Adineta</taxon>
    </lineage>
</organism>
<dbReference type="Proteomes" id="UP000663828">
    <property type="component" value="Unassembled WGS sequence"/>
</dbReference>